<dbReference type="Gene3D" id="3.30.200.20">
    <property type="entry name" value="Phosphorylase Kinase, domain 1"/>
    <property type="match status" value="1"/>
</dbReference>
<evidence type="ECO:0000313" key="3">
    <source>
        <dbReference type="EMBL" id="KXZ47203.1"/>
    </source>
</evidence>
<feature type="compositionally biased region" description="Pro residues" evidence="1">
    <location>
        <begin position="173"/>
        <end position="191"/>
    </location>
</feature>
<evidence type="ECO:0000256" key="1">
    <source>
        <dbReference type="SAM" id="MobiDB-lite"/>
    </source>
</evidence>
<feature type="compositionally biased region" description="Low complexity" evidence="1">
    <location>
        <begin position="192"/>
        <end position="206"/>
    </location>
</feature>
<dbReference type="PROSITE" id="PS00108">
    <property type="entry name" value="PROTEIN_KINASE_ST"/>
    <property type="match status" value="1"/>
</dbReference>
<dbReference type="SMART" id="SM00220">
    <property type="entry name" value="S_TKc"/>
    <property type="match status" value="1"/>
</dbReference>
<feature type="compositionally biased region" description="Low complexity" evidence="1">
    <location>
        <begin position="446"/>
        <end position="469"/>
    </location>
</feature>
<reference evidence="4" key="1">
    <citation type="journal article" date="2016" name="Nat. Commun.">
        <title>The Gonium pectorale genome demonstrates co-option of cell cycle regulation during the evolution of multicellularity.</title>
        <authorList>
            <person name="Hanschen E.R."/>
            <person name="Marriage T.N."/>
            <person name="Ferris P.J."/>
            <person name="Hamaji T."/>
            <person name="Toyoda A."/>
            <person name="Fujiyama A."/>
            <person name="Neme R."/>
            <person name="Noguchi H."/>
            <person name="Minakuchi Y."/>
            <person name="Suzuki M."/>
            <person name="Kawai-Toyooka H."/>
            <person name="Smith D.R."/>
            <person name="Sparks H."/>
            <person name="Anderson J."/>
            <person name="Bakaric R."/>
            <person name="Luria V."/>
            <person name="Karger A."/>
            <person name="Kirschner M.W."/>
            <person name="Durand P.M."/>
            <person name="Michod R.E."/>
            <person name="Nozaki H."/>
            <person name="Olson B.J."/>
        </authorList>
    </citation>
    <scope>NUCLEOTIDE SEQUENCE [LARGE SCALE GENOMIC DNA]</scope>
    <source>
        <strain evidence="4">NIES-2863</strain>
    </source>
</reference>
<feature type="compositionally biased region" description="Basic and acidic residues" evidence="1">
    <location>
        <begin position="488"/>
        <end position="500"/>
    </location>
</feature>
<protein>
    <recommendedName>
        <fullName evidence="2">Protein kinase domain-containing protein</fullName>
    </recommendedName>
</protein>
<feature type="domain" description="Protein kinase" evidence="2">
    <location>
        <begin position="374"/>
        <end position="758"/>
    </location>
</feature>
<dbReference type="PROSITE" id="PS50011">
    <property type="entry name" value="PROTEIN_KINASE_DOM"/>
    <property type="match status" value="1"/>
</dbReference>
<dbReference type="PANTHER" id="PTHR44329:SF214">
    <property type="entry name" value="PROTEIN KINASE DOMAIN-CONTAINING PROTEIN"/>
    <property type="match status" value="1"/>
</dbReference>
<feature type="region of interest" description="Disordered" evidence="1">
    <location>
        <begin position="442"/>
        <end position="515"/>
    </location>
</feature>
<feature type="compositionally biased region" description="Low complexity" evidence="1">
    <location>
        <begin position="476"/>
        <end position="487"/>
    </location>
</feature>
<evidence type="ECO:0000259" key="2">
    <source>
        <dbReference type="PROSITE" id="PS50011"/>
    </source>
</evidence>
<dbReference type="EMBL" id="LSYV01000038">
    <property type="protein sequence ID" value="KXZ47203.1"/>
    <property type="molecule type" value="Genomic_DNA"/>
</dbReference>
<dbReference type="InterPro" id="IPR051681">
    <property type="entry name" value="Ser/Thr_Kinases-Pseudokinases"/>
</dbReference>
<dbReference type="InterPro" id="IPR001245">
    <property type="entry name" value="Ser-Thr/Tyr_kinase_cat_dom"/>
</dbReference>
<feature type="compositionally biased region" description="Low complexity" evidence="1">
    <location>
        <begin position="325"/>
        <end position="355"/>
    </location>
</feature>
<accession>A0A150GBQ7</accession>
<feature type="region of interest" description="Disordered" evidence="1">
    <location>
        <begin position="277"/>
        <end position="306"/>
    </location>
</feature>
<comment type="caution">
    <text evidence="3">The sequence shown here is derived from an EMBL/GenBank/DDBJ whole genome shotgun (WGS) entry which is preliminary data.</text>
</comment>
<organism evidence="3 4">
    <name type="scientific">Gonium pectorale</name>
    <name type="common">Green alga</name>
    <dbReference type="NCBI Taxonomy" id="33097"/>
    <lineage>
        <taxon>Eukaryota</taxon>
        <taxon>Viridiplantae</taxon>
        <taxon>Chlorophyta</taxon>
        <taxon>core chlorophytes</taxon>
        <taxon>Chlorophyceae</taxon>
        <taxon>CS clade</taxon>
        <taxon>Chlamydomonadales</taxon>
        <taxon>Volvocaceae</taxon>
        <taxon>Gonium</taxon>
    </lineage>
</organism>
<keyword evidence="4" id="KW-1185">Reference proteome</keyword>
<feature type="region of interest" description="Disordered" evidence="1">
    <location>
        <begin position="173"/>
        <end position="237"/>
    </location>
</feature>
<feature type="region of interest" description="Disordered" evidence="1">
    <location>
        <begin position="325"/>
        <end position="370"/>
    </location>
</feature>
<gene>
    <name evidence="3" type="ORF">GPECTOR_37g209</name>
</gene>
<proteinExistence type="predicted"/>
<sequence>MVRLSDGVTLAFRNLAVTNYRVGSFIQASGFDLLVPGAAGDRALVRLEGGAFIFRLCFPLPVAMQSLNATLNSRPAWIPGSSTYVLPEPLPPGCVNDTAAPLLDRCYAYGGRYVDVAAPGNDIGPSGSPVTNGYALHFLDVRGLCASVLSDECVAKLGPLVCLLSTINQPPLPPAPPPAPPRPAPPPPAPAPASAAPHGPPGSAMPGDALLQQPPPVGPGGGSGSVDSRAPSDGSGASRRLGLGLGCGLGGGVIVALLFGAALCHDSIQAEPELRQNVKGSKGGAGGAGPTATTSADGAGPGAAPLSSSRAAAALAGTPSLSAADYSAASRPDSSSVPDPSSSSGHVDEGSLGSSVLGGGGGPSGSGGDDTAVTLLPTVLGKGACGRVYEGLYGGRKVAVKVILTDDLEGLFGVLPEEAAAWPAPAPVPQLGCAQRGPGLEVANNAPSGGALAAEGPPAAEAEAGLAEGPRPPAPAAAAGNAVAPDGGHQDRAPPERAAEPRVGGPAAAEEARRAALREERQVQLFAAEVAVLGRCDHPNVVRLLAACLTPPRLCLVMERCETSLERLMYGGGGAGGGDDAGGAAGGVGRGEGSGRGALLPLPTLLHIAIQICQGLEYLHPTIVHRDLKPANVLINGADTDRPVAKLADFGLARISAMTMATRHPEAGTDMYSLGVLLWAMLTGQQPWKNTAIPAVAYKVASLGERLPLDHLPDRRCPPQLRRLIRQCWEADPLRRPAAAEAVKELHLLQREPVHPRLELLSATAANVAANGGAAAAAGDDDTDEQAYGDGILPYDGFLPFALPLVAAAAVGAGPSPPSLVRAGSSPLMSEAALAAHLGDLELEIESRDG</sequence>
<dbReference type="Pfam" id="PF07714">
    <property type="entry name" value="PK_Tyr_Ser-Thr"/>
    <property type="match status" value="1"/>
</dbReference>
<dbReference type="AlphaFoldDB" id="A0A150GBQ7"/>
<dbReference type="PANTHER" id="PTHR44329">
    <property type="entry name" value="SERINE/THREONINE-PROTEIN KINASE TNNI3K-RELATED"/>
    <property type="match status" value="1"/>
</dbReference>
<dbReference type="InterPro" id="IPR000719">
    <property type="entry name" value="Prot_kinase_dom"/>
</dbReference>
<dbReference type="STRING" id="33097.A0A150GBQ7"/>
<dbReference type="InterPro" id="IPR011009">
    <property type="entry name" value="Kinase-like_dom_sf"/>
</dbReference>
<dbReference type="OrthoDB" id="538027at2759"/>
<name>A0A150GBQ7_GONPE</name>
<dbReference type="Gene3D" id="1.10.510.10">
    <property type="entry name" value="Transferase(Phosphotransferase) domain 1"/>
    <property type="match status" value="1"/>
</dbReference>
<feature type="compositionally biased region" description="Gly residues" evidence="1">
    <location>
        <begin position="356"/>
        <end position="368"/>
    </location>
</feature>
<dbReference type="GO" id="GO:0005524">
    <property type="term" value="F:ATP binding"/>
    <property type="evidence" value="ECO:0007669"/>
    <property type="project" value="InterPro"/>
</dbReference>
<dbReference type="GO" id="GO:0004674">
    <property type="term" value="F:protein serine/threonine kinase activity"/>
    <property type="evidence" value="ECO:0007669"/>
    <property type="project" value="TreeGrafter"/>
</dbReference>
<evidence type="ECO:0000313" key="4">
    <source>
        <dbReference type="Proteomes" id="UP000075714"/>
    </source>
</evidence>
<dbReference type="InterPro" id="IPR008271">
    <property type="entry name" value="Ser/Thr_kinase_AS"/>
</dbReference>
<dbReference type="SUPFAM" id="SSF56112">
    <property type="entry name" value="Protein kinase-like (PK-like)"/>
    <property type="match status" value="1"/>
</dbReference>
<dbReference type="Proteomes" id="UP000075714">
    <property type="component" value="Unassembled WGS sequence"/>
</dbReference>
<feature type="compositionally biased region" description="Low complexity" evidence="1">
    <location>
        <begin position="290"/>
        <end position="306"/>
    </location>
</feature>